<gene>
    <name evidence="2" type="ORF">PT974_09120</name>
</gene>
<feature type="region of interest" description="Disordered" evidence="1">
    <location>
        <begin position="198"/>
        <end position="247"/>
    </location>
</feature>
<feature type="compositionally biased region" description="Basic and acidic residues" evidence="1">
    <location>
        <begin position="16"/>
        <end position="29"/>
    </location>
</feature>
<evidence type="ECO:0000256" key="1">
    <source>
        <dbReference type="SAM" id="MobiDB-lite"/>
    </source>
</evidence>
<protein>
    <submittedName>
        <fullName evidence="2">Meiotically up-regulated gene protein</fullName>
    </submittedName>
</protein>
<feature type="region of interest" description="Disordered" evidence="1">
    <location>
        <begin position="1"/>
        <end position="115"/>
    </location>
</feature>
<dbReference type="InterPro" id="IPR012479">
    <property type="entry name" value="SAP30BP"/>
</dbReference>
<feature type="compositionally biased region" description="Polar residues" evidence="1">
    <location>
        <begin position="220"/>
        <end position="229"/>
    </location>
</feature>
<reference evidence="2 3" key="1">
    <citation type="submission" date="2024-01" db="EMBL/GenBank/DDBJ databases">
        <title>Complete genome of Cladobotryum mycophilum ATHUM6906.</title>
        <authorList>
            <person name="Christinaki A.C."/>
            <person name="Myridakis A.I."/>
            <person name="Kouvelis V.N."/>
        </authorList>
    </citation>
    <scope>NUCLEOTIDE SEQUENCE [LARGE SCALE GENOMIC DNA]</scope>
    <source>
        <strain evidence="2 3">ATHUM6906</strain>
    </source>
</reference>
<comment type="caution">
    <text evidence="2">The sequence shown here is derived from an EMBL/GenBank/DDBJ whole genome shotgun (WGS) entry which is preliminary data.</text>
</comment>
<evidence type="ECO:0000313" key="3">
    <source>
        <dbReference type="Proteomes" id="UP001338125"/>
    </source>
</evidence>
<feature type="compositionally biased region" description="Basic and acidic residues" evidence="1">
    <location>
        <begin position="38"/>
        <end position="61"/>
    </location>
</feature>
<sequence length="247" mass="26935">MGLVSYASSDEESDDERPLVKNEKIEKVKAQATAEPPAEAKKDGSKEEAASKQQNESRPEEPAVLIGPVTQSATMTAEQTHHRNRNRPTPPTALSSMTSPYPRPQPGHPALATGLTTPGANKKFEQFLELKKRGTHFNAKLEQSAALKNPSLMDKLLAFVDVDEASQYETTLPSDLWDPKAFPDWAFRDRLKKTREKMVKEKEAEKASGGRSSVDFAPSANLSSGNTVLTGGWPTEARSAKAGGNNY</sequence>
<dbReference type="EMBL" id="JAVFKD010000014">
    <property type="protein sequence ID" value="KAK5990845.1"/>
    <property type="molecule type" value="Genomic_DNA"/>
</dbReference>
<dbReference type="Pfam" id="PF07818">
    <property type="entry name" value="HCNGP"/>
    <property type="match status" value="1"/>
</dbReference>
<dbReference type="Proteomes" id="UP001338125">
    <property type="component" value="Unassembled WGS sequence"/>
</dbReference>
<accession>A0ABR0SGI7</accession>
<feature type="compositionally biased region" description="Basic and acidic residues" evidence="1">
    <location>
        <begin position="198"/>
        <end position="208"/>
    </location>
</feature>
<proteinExistence type="predicted"/>
<keyword evidence="3" id="KW-1185">Reference proteome</keyword>
<name>A0ABR0SGI7_9HYPO</name>
<organism evidence="2 3">
    <name type="scientific">Cladobotryum mycophilum</name>
    <dbReference type="NCBI Taxonomy" id="491253"/>
    <lineage>
        <taxon>Eukaryota</taxon>
        <taxon>Fungi</taxon>
        <taxon>Dikarya</taxon>
        <taxon>Ascomycota</taxon>
        <taxon>Pezizomycotina</taxon>
        <taxon>Sordariomycetes</taxon>
        <taxon>Hypocreomycetidae</taxon>
        <taxon>Hypocreales</taxon>
        <taxon>Hypocreaceae</taxon>
        <taxon>Cladobotryum</taxon>
    </lineage>
</organism>
<feature type="compositionally biased region" description="Polar residues" evidence="1">
    <location>
        <begin position="69"/>
        <end position="78"/>
    </location>
</feature>
<evidence type="ECO:0000313" key="2">
    <source>
        <dbReference type="EMBL" id="KAK5990845.1"/>
    </source>
</evidence>
<dbReference type="PANTHER" id="PTHR13464">
    <property type="entry name" value="TRANSCRIPTIONAL REGULATOR PROTEIN HCNGP"/>
    <property type="match status" value="1"/>
</dbReference>
<dbReference type="PANTHER" id="PTHR13464:SF0">
    <property type="entry name" value="SAP30-BINDING PROTEIN"/>
    <property type="match status" value="1"/>
</dbReference>